<dbReference type="PROSITE" id="PS51257">
    <property type="entry name" value="PROKAR_LIPOPROTEIN"/>
    <property type="match status" value="1"/>
</dbReference>
<dbReference type="AlphaFoldDB" id="A0A6B8RGL7"/>
<dbReference type="Gene3D" id="3.40.50.1980">
    <property type="entry name" value="Nitrogenase molybdenum iron protein domain"/>
    <property type="match status" value="2"/>
</dbReference>
<dbReference type="GO" id="GO:0030288">
    <property type="term" value="C:outer membrane-bounded periplasmic space"/>
    <property type="evidence" value="ECO:0007669"/>
    <property type="project" value="TreeGrafter"/>
</dbReference>
<dbReference type="PANTHER" id="PTHR30532">
    <property type="entry name" value="IRON III DICITRATE-BINDING PERIPLASMIC PROTEIN"/>
    <property type="match status" value="1"/>
</dbReference>
<dbReference type="CDD" id="cd01146">
    <property type="entry name" value="FhuD"/>
    <property type="match status" value="1"/>
</dbReference>
<dbReference type="SUPFAM" id="SSF53807">
    <property type="entry name" value="Helical backbone' metal receptor"/>
    <property type="match status" value="1"/>
</dbReference>
<evidence type="ECO:0000256" key="1">
    <source>
        <dbReference type="ARBA" id="ARBA00004196"/>
    </source>
</evidence>
<evidence type="ECO:0000256" key="4">
    <source>
        <dbReference type="ARBA" id="ARBA00022729"/>
    </source>
</evidence>
<proteinExistence type="inferred from homology"/>
<feature type="signal peptide" evidence="6">
    <location>
        <begin position="1"/>
        <end position="26"/>
    </location>
</feature>
<sequence length="353" mass="38199">MRIKTNKRLMPMLAVCLLFMAIIASACSNKTETNTENSAAPNTPAATAVVTDNAASPSPEASALVGGSFPRTVDSANGPLTIEKKPQKVALVHWGLMDDLLTFDLPSIGLALPFTAKQSSLDTEQYKPYADKFSEVVFVGENTEVNLEALLAYEPDLILAGTVTNEKILKELSQIAPTLLIDEEKTNVWGDWQAVVTKFGEALGQEENAQKFIDEYAAKVVAAKLQLSGIEGTVAFVQVREKNMYLQGTNYADQFYEALGLTPPEAAKGEGAELTLEGLSVINPDHLVLGYFNYTDTTLPALSDEWGKSEVWKKLKAVEQGHVYGINGALAFGFGPIGRAYGMEIIAKELKSK</sequence>
<dbReference type="Proteomes" id="UP000426246">
    <property type="component" value="Chromosome"/>
</dbReference>
<evidence type="ECO:0000313" key="9">
    <source>
        <dbReference type="Proteomes" id="UP000426246"/>
    </source>
</evidence>
<dbReference type="InterPro" id="IPR051313">
    <property type="entry name" value="Bact_iron-sidero_bind"/>
</dbReference>
<comment type="similarity">
    <text evidence="2">Belongs to the bacterial solute-binding protein 8 family.</text>
</comment>
<comment type="subcellular location">
    <subcellularLocation>
        <location evidence="1">Cell envelope</location>
    </subcellularLocation>
</comment>
<keyword evidence="3" id="KW-0813">Transport</keyword>
<feature type="chain" id="PRO_5025471450" evidence="6">
    <location>
        <begin position="27"/>
        <end position="353"/>
    </location>
</feature>
<reference evidence="9" key="1">
    <citation type="submission" date="2018-11" db="EMBL/GenBank/DDBJ databases">
        <title>Complete genome sequence of Paenibacillus sp. ML311-T8.</title>
        <authorList>
            <person name="Nam Y.-D."/>
            <person name="Kang J."/>
            <person name="Chung W.-H."/>
            <person name="Park Y.S."/>
        </authorList>
    </citation>
    <scope>NUCLEOTIDE SEQUENCE [LARGE SCALE GENOMIC DNA]</scope>
    <source>
        <strain evidence="9">ML311-T8</strain>
    </source>
</reference>
<evidence type="ECO:0000256" key="6">
    <source>
        <dbReference type="SAM" id="SignalP"/>
    </source>
</evidence>
<evidence type="ECO:0000256" key="5">
    <source>
        <dbReference type="SAM" id="MobiDB-lite"/>
    </source>
</evidence>
<accession>A0A6B8RGL7</accession>
<dbReference type="OrthoDB" id="9793175at2"/>
<gene>
    <name evidence="8" type="ORF">EHS13_07110</name>
</gene>
<dbReference type="GO" id="GO:1901678">
    <property type="term" value="P:iron coordination entity transport"/>
    <property type="evidence" value="ECO:0007669"/>
    <property type="project" value="UniProtKB-ARBA"/>
</dbReference>
<dbReference type="KEGG" id="ppsc:EHS13_07110"/>
<dbReference type="InterPro" id="IPR002491">
    <property type="entry name" value="ABC_transptr_periplasmic_BD"/>
</dbReference>
<evidence type="ECO:0000259" key="7">
    <source>
        <dbReference type="PROSITE" id="PS50983"/>
    </source>
</evidence>
<evidence type="ECO:0000313" key="8">
    <source>
        <dbReference type="EMBL" id="QGQ94672.1"/>
    </source>
</evidence>
<keyword evidence="9" id="KW-1185">Reference proteome</keyword>
<feature type="domain" description="Fe/B12 periplasmic-binding" evidence="7">
    <location>
        <begin position="88"/>
        <end position="353"/>
    </location>
</feature>
<dbReference type="Pfam" id="PF01497">
    <property type="entry name" value="Peripla_BP_2"/>
    <property type="match status" value="1"/>
</dbReference>
<name>A0A6B8RGL7_9BACL</name>
<feature type="region of interest" description="Disordered" evidence="5">
    <location>
        <begin position="51"/>
        <end position="70"/>
    </location>
</feature>
<dbReference type="RefSeq" id="WP_155699678.1">
    <property type="nucleotide sequence ID" value="NZ_CP034235.1"/>
</dbReference>
<evidence type="ECO:0000256" key="2">
    <source>
        <dbReference type="ARBA" id="ARBA00008814"/>
    </source>
</evidence>
<evidence type="ECO:0000256" key="3">
    <source>
        <dbReference type="ARBA" id="ARBA00022448"/>
    </source>
</evidence>
<organism evidence="8 9">
    <name type="scientific">Paenibacillus psychroresistens</name>
    <dbReference type="NCBI Taxonomy" id="1778678"/>
    <lineage>
        <taxon>Bacteria</taxon>
        <taxon>Bacillati</taxon>
        <taxon>Bacillota</taxon>
        <taxon>Bacilli</taxon>
        <taxon>Bacillales</taxon>
        <taxon>Paenibacillaceae</taxon>
        <taxon>Paenibacillus</taxon>
    </lineage>
</organism>
<dbReference type="PROSITE" id="PS50983">
    <property type="entry name" value="FE_B12_PBP"/>
    <property type="match status" value="1"/>
</dbReference>
<protein>
    <submittedName>
        <fullName evidence="8">Iron-siderophore ABC transporter substrate-binding protein</fullName>
    </submittedName>
</protein>
<dbReference type="EMBL" id="CP034235">
    <property type="protein sequence ID" value="QGQ94672.1"/>
    <property type="molecule type" value="Genomic_DNA"/>
</dbReference>
<dbReference type="PANTHER" id="PTHR30532:SF24">
    <property type="entry name" value="FERRIC ENTEROBACTIN-BINDING PERIPLASMIC PROTEIN FEPB"/>
    <property type="match status" value="1"/>
</dbReference>
<keyword evidence="4 6" id="KW-0732">Signal</keyword>